<dbReference type="EMBL" id="CP013355">
    <property type="protein sequence ID" value="AMC11380.1"/>
    <property type="molecule type" value="Genomic_DNA"/>
</dbReference>
<name>A0A109RNW9_9FLAO</name>
<dbReference type="Proteomes" id="UP000059672">
    <property type="component" value="Chromosome"/>
</dbReference>
<sequence>MSVRLIFNRKLYREPFLKSEINLQYKSHSLTFNKCTRIDKYSSNLITMKKITKTLLIIGVLLLTFSCSKDDDSSLSSFNPPSWIIGTWLDKTEPEWTQVGGFKFTNDNIIDLNAEGVEILNYKVGLQSAIDIGITTIEEIITSNSYEIRITTNGLTNLIYKFSKGATNTIVYKLTPSIEIILTKQ</sequence>
<evidence type="ECO:0000313" key="2">
    <source>
        <dbReference type="Proteomes" id="UP000059672"/>
    </source>
</evidence>
<reference evidence="1 2" key="2">
    <citation type="journal article" date="2016" name="Int. J. Syst. Evol. Microbiol.">
        <title>Lutibacter profundi sp. nov., isolated from a deep-sea hydrothermal system on the Arctic Mid-Ocean Ridge and emended description of the genus Lutibacter.</title>
        <authorList>
            <person name="Le Moine Bauer S."/>
            <person name="Roalkvam I."/>
            <person name="Steen I.H."/>
            <person name="Dahle H."/>
        </authorList>
    </citation>
    <scope>NUCLEOTIDE SEQUENCE [LARGE SCALE GENOMIC DNA]</scope>
    <source>
        <strain evidence="1 2">LP1</strain>
    </source>
</reference>
<gene>
    <name evidence="1" type="ORF">Lupro_08955</name>
</gene>
<proteinExistence type="predicted"/>
<accession>A0A109RNW9</accession>
<organism evidence="1 2">
    <name type="scientific">Lutibacter profundi</name>
    <dbReference type="NCBI Taxonomy" id="1622118"/>
    <lineage>
        <taxon>Bacteria</taxon>
        <taxon>Pseudomonadati</taxon>
        <taxon>Bacteroidota</taxon>
        <taxon>Flavobacteriia</taxon>
        <taxon>Flavobacteriales</taxon>
        <taxon>Flavobacteriaceae</taxon>
        <taxon>Lutibacter</taxon>
    </lineage>
</organism>
<dbReference type="STRING" id="1622118.Lupro_08955"/>
<protein>
    <submittedName>
        <fullName evidence="1">Uncharacterized protein</fullName>
    </submittedName>
</protein>
<reference evidence="2" key="1">
    <citation type="submission" date="2015-12" db="EMBL/GenBank/DDBJ databases">
        <title>Complete genome sequence of Lutibacter profundus strain LP1.</title>
        <authorList>
            <person name="Wissuwa J."/>
            <person name="Le Moine Bauer S."/>
            <person name="Stokke R."/>
            <person name="Dahle H."/>
            <person name="Steen I.H."/>
        </authorList>
    </citation>
    <scope>NUCLEOTIDE SEQUENCE [LARGE SCALE GENOMIC DNA]</scope>
    <source>
        <strain evidence="2">LP1</strain>
    </source>
</reference>
<keyword evidence="2" id="KW-1185">Reference proteome</keyword>
<dbReference type="AlphaFoldDB" id="A0A109RNW9"/>
<dbReference type="KEGG" id="lut:Lupro_08955"/>
<evidence type="ECO:0000313" key="1">
    <source>
        <dbReference type="EMBL" id="AMC11380.1"/>
    </source>
</evidence>